<feature type="transmembrane region" description="Helical" evidence="1">
    <location>
        <begin position="62"/>
        <end position="82"/>
    </location>
</feature>
<dbReference type="InterPro" id="IPR005325">
    <property type="entry name" value="DUF308_memb"/>
</dbReference>
<dbReference type="RefSeq" id="WP_052631788.1">
    <property type="nucleotide sequence ID" value="NZ_CP011144.1"/>
</dbReference>
<dbReference type="KEGG" id="psuw:WQ53_08620"/>
<gene>
    <name evidence="2" type="ORF">WQ53_08620</name>
</gene>
<dbReference type="GO" id="GO:0005886">
    <property type="term" value="C:plasma membrane"/>
    <property type="evidence" value="ECO:0007669"/>
    <property type="project" value="TreeGrafter"/>
</dbReference>
<proteinExistence type="predicted"/>
<organism evidence="2 3">
    <name type="scientific">Pseudoxanthomonas suwonensis</name>
    <dbReference type="NCBI Taxonomy" id="314722"/>
    <lineage>
        <taxon>Bacteria</taxon>
        <taxon>Pseudomonadati</taxon>
        <taxon>Pseudomonadota</taxon>
        <taxon>Gammaproteobacteria</taxon>
        <taxon>Lysobacterales</taxon>
        <taxon>Lysobacteraceae</taxon>
        <taxon>Pseudoxanthomonas</taxon>
    </lineage>
</organism>
<feature type="transmembrane region" description="Helical" evidence="1">
    <location>
        <begin position="5"/>
        <end position="24"/>
    </location>
</feature>
<dbReference type="PATRIC" id="fig|314722.6.peg.1854"/>
<reference evidence="2 3" key="1">
    <citation type="journal article" date="2015" name="Genome Announc.">
        <title>Complete Genome Sequence of Pseudoxanthomonas suwonensis Strain J1, a Cellulose-Degrading Bacterium Isolated from Leaf- and Wood-Enriched Soil.</title>
        <authorList>
            <person name="Hou L."/>
            <person name="Jiang J."/>
            <person name="Xu Z."/>
            <person name="Zhou Y."/>
            <person name="Leung F.C."/>
        </authorList>
    </citation>
    <scope>NUCLEOTIDE SEQUENCE [LARGE SCALE GENOMIC DNA]</scope>
    <source>
        <strain evidence="2 3">J1</strain>
    </source>
</reference>
<feature type="transmembrane region" description="Helical" evidence="1">
    <location>
        <begin position="119"/>
        <end position="137"/>
    </location>
</feature>
<sequence length="177" mass="19474">MSRSWWVFLLYGLMAIVFGLFALFQPQATIWVVLMAVGVLALGDGVVSLLSAFRKEVALPTWLLLVYAALSIGFGLLLLFQTQAVATFVIWLLAAWLIVAGLARIVFAVQMREVIDGKWLLWLSGAVAIGLGVWFLFNTRVGGVAIAWWLGIGALLYGVLQVALAFYMRKRVVRVVG</sequence>
<dbReference type="Pfam" id="PF03729">
    <property type="entry name" value="DUF308"/>
    <property type="match status" value="2"/>
</dbReference>
<evidence type="ECO:0000256" key="1">
    <source>
        <dbReference type="SAM" id="Phobius"/>
    </source>
</evidence>
<keyword evidence="1" id="KW-1133">Transmembrane helix</keyword>
<dbReference type="EMBL" id="CP011144">
    <property type="protein sequence ID" value="AKC86811.1"/>
    <property type="molecule type" value="Genomic_DNA"/>
</dbReference>
<evidence type="ECO:0000313" key="2">
    <source>
        <dbReference type="EMBL" id="AKC86811.1"/>
    </source>
</evidence>
<accession>A0A0E3UN17</accession>
<keyword evidence="3" id="KW-1185">Reference proteome</keyword>
<feature type="transmembrane region" description="Helical" evidence="1">
    <location>
        <begin position="30"/>
        <end position="50"/>
    </location>
</feature>
<evidence type="ECO:0000313" key="3">
    <source>
        <dbReference type="Proteomes" id="UP000033067"/>
    </source>
</evidence>
<keyword evidence="1" id="KW-0812">Transmembrane</keyword>
<dbReference type="AlphaFoldDB" id="A0A0E3UN17"/>
<dbReference type="PANTHER" id="PTHR34989">
    <property type="entry name" value="PROTEIN HDED"/>
    <property type="match status" value="1"/>
</dbReference>
<keyword evidence="1" id="KW-0472">Membrane</keyword>
<name>A0A0E3UN17_9GAMM</name>
<evidence type="ECO:0008006" key="4">
    <source>
        <dbReference type="Google" id="ProtNLM"/>
    </source>
</evidence>
<dbReference type="InterPro" id="IPR052712">
    <property type="entry name" value="Acid_resist_chaperone_HdeD"/>
</dbReference>
<protein>
    <recommendedName>
        <fullName evidence="4">HdeD family acid-resistance protein</fullName>
    </recommendedName>
</protein>
<feature type="transmembrane region" description="Helical" evidence="1">
    <location>
        <begin position="88"/>
        <end position="107"/>
    </location>
</feature>
<dbReference type="Proteomes" id="UP000033067">
    <property type="component" value="Chromosome"/>
</dbReference>
<dbReference type="OrthoDB" id="193343at2"/>
<feature type="transmembrane region" description="Helical" evidence="1">
    <location>
        <begin position="143"/>
        <end position="167"/>
    </location>
</feature>
<dbReference type="PANTHER" id="PTHR34989:SF1">
    <property type="entry name" value="PROTEIN HDED"/>
    <property type="match status" value="1"/>
</dbReference>